<evidence type="ECO:0000313" key="3">
    <source>
        <dbReference type="Proteomes" id="UP000554482"/>
    </source>
</evidence>
<dbReference type="OrthoDB" id="1906820at2759"/>
<evidence type="ECO:0000313" key="2">
    <source>
        <dbReference type="EMBL" id="KAF5190307.1"/>
    </source>
</evidence>
<dbReference type="InterPro" id="IPR044730">
    <property type="entry name" value="RNase_H-like_dom_plant"/>
</dbReference>
<dbReference type="AlphaFoldDB" id="A0A7J6W030"/>
<accession>A0A7J6W030</accession>
<organism evidence="2 3">
    <name type="scientific">Thalictrum thalictroides</name>
    <name type="common">Rue-anemone</name>
    <name type="synonym">Anemone thalictroides</name>
    <dbReference type="NCBI Taxonomy" id="46969"/>
    <lineage>
        <taxon>Eukaryota</taxon>
        <taxon>Viridiplantae</taxon>
        <taxon>Streptophyta</taxon>
        <taxon>Embryophyta</taxon>
        <taxon>Tracheophyta</taxon>
        <taxon>Spermatophyta</taxon>
        <taxon>Magnoliopsida</taxon>
        <taxon>Ranunculales</taxon>
        <taxon>Ranunculaceae</taxon>
        <taxon>Thalictroideae</taxon>
        <taxon>Thalictrum</taxon>
    </lineage>
</organism>
<comment type="caution">
    <text evidence="2">The sequence shown here is derived from an EMBL/GenBank/DDBJ whole genome shotgun (WGS) entry which is preliminary data.</text>
</comment>
<dbReference type="Proteomes" id="UP000554482">
    <property type="component" value="Unassembled WGS sequence"/>
</dbReference>
<reference evidence="2 3" key="1">
    <citation type="submission" date="2020-06" db="EMBL/GenBank/DDBJ databases">
        <title>Transcriptomic and genomic resources for Thalictrum thalictroides and T. hernandezii: Facilitating candidate gene discovery in an emerging model plant lineage.</title>
        <authorList>
            <person name="Arias T."/>
            <person name="Riano-Pachon D.M."/>
            <person name="Di Stilio V.S."/>
        </authorList>
    </citation>
    <scope>NUCLEOTIDE SEQUENCE [LARGE SCALE GENOMIC DNA]</scope>
    <source>
        <strain evidence="3">cv. WT478/WT964</strain>
        <tissue evidence="2">Leaves</tissue>
    </source>
</reference>
<proteinExistence type="predicted"/>
<keyword evidence="3" id="KW-1185">Reference proteome</keyword>
<sequence>MDAFFDTFDQKTGIGHIIRSSNGEFISARTNIANDTTAEEGECKAIYSAVRAWLDNQLKDLVIETDCQNATHYFNGLDVNISLVVSSILNQVKDLAVLFNYMYVLNFVLDQGMNVLIFWQLMQRLATTILVSF</sequence>
<dbReference type="InterPro" id="IPR036397">
    <property type="entry name" value="RNaseH_sf"/>
</dbReference>
<dbReference type="Pfam" id="PF13456">
    <property type="entry name" value="RVT_3"/>
    <property type="match status" value="1"/>
</dbReference>
<dbReference type="InterPro" id="IPR002156">
    <property type="entry name" value="RNaseH_domain"/>
</dbReference>
<gene>
    <name evidence="2" type="ORF">FRX31_020106</name>
</gene>
<evidence type="ECO:0000259" key="1">
    <source>
        <dbReference type="Pfam" id="PF13456"/>
    </source>
</evidence>
<dbReference type="InterPro" id="IPR012337">
    <property type="entry name" value="RNaseH-like_sf"/>
</dbReference>
<feature type="domain" description="RNase H type-1" evidence="1">
    <location>
        <begin position="4"/>
        <end position="101"/>
    </location>
</feature>
<dbReference type="GO" id="GO:0003676">
    <property type="term" value="F:nucleic acid binding"/>
    <property type="evidence" value="ECO:0007669"/>
    <property type="project" value="InterPro"/>
</dbReference>
<dbReference type="Gene3D" id="3.30.420.10">
    <property type="entry name" value="Ribonuclease H-like superfamily/Ribonuclease H"/>
    <property type="match status" value="1"/>
</dbReference>
<dbReference type="CDD" id="cd06222">
    <property type="entry name" value="RNase_H_like"/>
    <property type="match status" value="1"/>
</dbReference>
<dbReference type="GO" id="GO:0004523">
    <property type="term" value="F:RNA-DNA hybrid ribonuclease activity"/>
    <property type="evidence" value="ECO:0007669"/>
    <property type="project" value="InterPro"/>
</dbReference>
<name>A0A7J6W030_THATH</name>
<dbReference type="SUPFAM" id="SSF53098">
    <property type="entry name" value="Ribonuclease H-like"/>
    <property type="match status" value="1"/>
</dbReference>
<protein>
    <recommendedName>
        <fullName evidence="1">RNase H type-1 domain-containing protein</fullName>
    </recommendedName>
</protein>
<dbReference type="EMBL" id="JABWDY010024356">
    <property type="protein sequence ID" value="KAF5190307.1"/>
    <property type="molecule type" value="Genomic_DNA"/>
</dbReference>